<dbReference type="Proteomes" id="UP001320119">
    <property type="component" value="Chromosome"/>
</dbReference>
<dbReference type="CDD" id="cd12913">
    <property type="entry name" value="PDC1_MCP_like"/>
    <property type="match status" value="1"/>
</dbReference>
<feature type="transmembrane region" description="Helical" evidence="1">
    <location>
        <begin position="346"/>
        <end position="367"/>
    </location>
</feature>
<feature type="transmembrane region" description="Helical" evidence="1">
    <location>
        <begin position="618"/>
        <end position="639"/>
    </location>
</feature>
<keyword evidence="1" id="KW-1133">Transmembrane helix</keyword>
<organism evidence="2 3">
    <name type="scientific">Marinagarivorans cellulosilyticus</name>
    <dbReference type="NCBI Taxonomy" id="2721545"/>
    <lineage>
        <taxon>Bacteria</taxon>
        <taxon>Pseudomonadati</taxon>
        <taxon>Pseudomonadota</taxon>
        <taxon>Gammaproteobacteria</taxon>
        <taxon>Cellvibrionales</taxon>
        <taxon>Cellvibrionaceae</taxon>
        <taxon>Marinagarivorans</taxon>
    </lineage>
</organism>
<evidence type="ECO:0000256" key="1">
    <source>
        <dbReference type="SAM" id="Phobius"/>
    </source>
</evidence>
<proteinExistence type="predicted"/>
<keyword evidence="1" id="KW-0812">Transmembrane</keyword>
<name>A0AAN1WEK6_9GAMM</name>
<keyword evidence="3" id="KW-1185">Reference proteome</keyword>
<dbReference type="RefSeq" id="WP_236985680.1">
    <property type="nucleotide sequence ID" value="NZ_AP023086.1"/>
</dbReference>
<feature type="transmembrane region" description="Helical" evidence="1">
    <location>
        <begin position="317"/>
        <end position="334"/>
    </location>
</feature>
<feature type="transmembrane region" description="Helical" evidence="1">
    <location>
        <begin position="408"/>
        <end position="434"/>
    </location>
</feature>
<reference evidence="2 3" key="1">
    <citation type="journal article" date="2022" name="IScience">
        <title>An ultrasensitive nanofiber-based assay for enzymatic hydrolysis and deep-sea microbial degradation of cellulose.</title>
        <authorList>
            <person name="Tsudome M."/>
            <person name="Tachioka M."/>
            <person name="Miyazaki M."/>
            <person name="Uchimura K."/>
            <person name="Tsuda M."/>
            <person name="Takaki Y."/>
            <person name="Deguchi S."/>
        </authorList>
    </citation>
    <scope>NUCLEOTIDE SEQUENCE [LARGE SCALE GENOMIC DNA]</scope>
    <source>
        <strain evidence="2 3">GE09</strain>
    </source>
</reference>
<dbReference type="KEGG" id="marq:MARGE09_P0372"/>
<dbReference type="Pfam" id="PF22673">
    <property type="entry name" value="MCP-like_PDC_1"/>
    <property type="match status" value="1"/>
</dbReference>
<keyword evidence="1" id="KW-0472">Membrane</keyword>
<sequence length="712" mass="81466">MTKRVKRKLFITLFLCTVLLSFFAVLQAVKMYSLHQQELEYSKLWAKDKTAEIAEDLSKRIQYVASVANALAQNLSSQHCNSCDIEKILKQHYLRNDEFINLGVAFKPLKSGTKFRLYAPFIKSNAAMVVDRLDRYYDYSATFSGEDYLLYRNPEFWFSYAMERSGEWLPPFYEVSLDAYVIRYAAPIFDENKQKIGLAFVDVSLEWLGETVERYDLRDNNYLSLMSKEGDELYHSLKGPTQIVTALGGEQVGGVLQNETHNTLTGKPAWANRMQVEGTGWWLQTSIAAHSVLPGFSKNNTLWHSAIPVVISQANPVAWVSLLVLISTLGYSCLRLRRKRTTLKLLWWDSAVYTLFFSLGVVAVWFFEYGSVSDKQASGVVVANKAIIEKYKKDHALTSLKSFEQAPIYIPVGLFIQSIEFLSASNVSVTGYIWHRYKDGQVSDYKKGTIFPEAISTNMNLAYEEEMGGEIIKGWYFETTLRENFSPDRFPLDRQSVWIRLWHENFGGNTVLVPDIKSYDSLNTRSLPGIEKDFVLSGWTLYRSYFEMRNNVYNTRFAGLKGSAGGAIPELYFNIEVTRNFINPFLAHLFPLLVVVLMLYAIVITMSTDQERKDFLGFNASGVVASCSALFFVALIAHVQMRNELAANSVVYLEYFYLITYVFILMITANAVLLSLNAKLWFVQYHDNLLPKLIYWPALTSGLFLCTLWCFR</sequence>
<evidence type="ECO:0000313" key="3">
    <source>
        <dbReference type="Proteomes" id="UP001320119"/>
    </source>
</evidence>
<feature type="transmembrane region" description="Helical" evidence="1">
    <location>
        <begin position="651"/>
        <end position="673"/>
    </location>
</feature>
<gene>
    <name evidence="2" type="ORF">MARGE09_P0372</name>
</gene>
<accession>A0AAN1WEK6</accession>
<evidence type="ECO:0000313" key="2">
    <source>
        <dbReference type="EMBL" id="BCD96173.1"/>
    </source>
</evidence>
<feature type="transmembrane region" description="Helical" evidence="1">
    <location>
        <begin position="693"/>
        <end position="711"/>
    </location>
</feature>
<dbReference type="EMBL" id="AP023086">
    <property type="protein sequence ID" value="BCD96173.1"/>
    <property type="molecule type" value="Genomic_DNA"/>
</dbReference>
<protein>
    <recommendedName>
        <fullName evidence="4">Cache domain-containing protein</fullName>
    </recommendedName>
</protein>
<feature type="transmembrane region" description="Helical" evidence="1">
    <location>
        <begin position="585"/>
        <end position="606"/>
    </location>
</feature>
<evidence type="ECO:0008006" key="4">
    <source>
        <dbReference type="Google" id="ProtNLM"/>
    </source>
</evidence>
<dbReference type="Gene3D" id="3.30.450.20">
    <property type="entry name" value="PAS domain"/>
    <property type="match status" value="1"/>
</dbReference>
<dbReference type="AlphaFoldDB" id="A0AAN1WEK6"/>